<dbReference type="InterPro" id="IPR048295">
    <property type="entry name" value="DUF4785_C"/>
</dbReference>
<name>Q1N1T4_9GAMM</name>
<dbReference type="Gene3D" id="2.60.40.3870">
    <property type="entry name" value="Uncharacterised protein PF16024, DUF4785"/>
    <property type="match status" value="1"/>
</dbReference>
<dbReference type="HOGENOM" id="CLU_803312_0_0_6"/>
<dbReference type="Pfam" id="PF20943">
    <property type="entry name" value="DUF4785_3rd"/>
    <property type="match status" value="1"/>
</dbReference>
<reference evidence="2 3" key="1">
    <citation type="submission" date="2006-03" db="EMBL/GenBank/DDBJ databases">
        <authorList>
            <person name="Pinhassi J."/>
            <person name="Pedros-Alio C."/>
            <person name="Ferriera S."/>
            <person name="Johnson J."/>
            <person name="Kravitz S."/>
            <person name="Halpern A."/>
            <person name="Remington K."/>
            <person name="Beeson K."/>
            <person name="Tran B."/>
            <person name="Rogers Y.-H."/>
            <person name="Friedman R."/>
            <person name="Venter J.C."/>
        </authorList>
    </citation>
    <scope>NUCLEOTIDE SEQUENCE [LARGE SCALE GENOMIC DNA]</scope>
    <source>
        <strain evidence="2 3">RED65</strain>
    </source>
</reference>
<accession>Q1N1T4</accession>
<proteinExistence type="predicted"/>
<evidence type="ECO:0000313" key="3">
    <source>
        <dbReference type="Proteomes" id="UP000004263"/>
    </source>
</evidence>
<protein>
    <recommendedName>
        <fullName evidence="1">DUF4785 domain-containing protein</fullName>
    </recommendedName>
</protein>
<evidence type="ECO:0000259" key="1">
    <source>
        <dbReference type="Pfam" id="PF20943"/>
    </source>
</evidence>
<sequence length="345" mass="39110">MKKIILIAIIPLILVVIGSQYKVDIKTSSTHPEPNNKPSILYKSKPDSLITINHTSGTSIEVPIMNETSRAQSHLETLHHKTDLQKRVLEEAKRFQQHLATNTPITTERQDPITQRYAVDERTTLNPDKKVGMTIWSDAKYYLKSDIVNVYARLMNKDQQPQVTTFSAVLLQGQQRTITKIELADNDQDKLYQGTIDLAQYDVSPGIYNVQVVNHEYQVIDDISFTLSQPDIEVTGEEQSFINDNGNLQWDIEVNVSEVGRYYIQGSLYSLTRVAISSSQNSFELSTGKQNVSLIFDGGLIQESQENGPYVIKKLSLAKVTMPMQRAPLLKPEFQSASYRLEEFK</sequence>
<keyword evidence="3" id="KW-1185">Reference proteome</keyword>
<feature type="domain" description="DUF4785" evidence="1">
    <location>
        <begin position="244"/>
        <end position="318"/>
    </location>
</feature>
<dbReference type="Proteomes" id="UP000004263">
    <property type="component" value="Unassembled WGS sequence"/>
</dbReference>
<gene>
    <name evidence="2" type="ORF">RED65_04205</name>
</gene>
<comment type="caution">
    <text evidence="2">The sequence shown here is derived from an EMBL/GenBank/DDBJ whole genome shotgun (WGS) entry which is preliminary data.</text>
</comment>
<dbReference type="AlphaFoldDB" id="Q1N1T4"/>
<dbReference type="EMBL" id="AAQH01000009">
    <property type="protein sequence ID" value="EAT12197.1"/>
    <property type="molecule type" value="Genomic_DNA"/>
</dbReference>
<evidence type="ECO:0000313" key="2">
    <source>
        <dbReference type="EMBL" id="EAT12197.1"/>
    </source>
</evidence>
<organism evidence="2 3">
    <name type="scientific">Bermanella marisrubri</name>
    <dbReference type="NCBI Taxonomy" id="207949"/>
    <lineage>
        <taxon>Bacteria</taxon>
        <taxon>Pseudomonadati</taxon>
        <taxon>Pseudomonadota</taxon>
        <taxon>Gammaproteobacteria</taxon>
        <taxon>Oceanospirillales</taxon>
        <taxon>Oceanospirillaceae</taxon>
        <taxon>Bermanella</taxon>
    </lineage>
</organism>